<dbReference type="EMBL" id="CAJVQA010010180">
    <property type="protein sequence ID" value="CAG8694089.1"/>
    <property type="molecule type" value="Genomic_DNA"/>
</dbReference>
<evidence type="ECO:0000313" key="1">
    <source>
        <dbReference type="EMBL" id="CAG8694089.1"/>
    </source>
</evidence>
<comment type="caution">
    <text evidence="1">The sequence shown here is derived from an EMBL/GenBank/DDBJ whole genome shotgun (WGS) entry which is preliminary data.</text>
</comment>
<dbReference type="InterPro" id="IPR011009">
    <property type="entry name" value="Kinase-like_dom_sf"/>
</dbReference>
<dbReference type="AlphaFoldDB" id="A0A9N9ET00"/>
<organism evidence="1 2">
    <name type="scientific">Cetraspora pellucida</name>
    <dbReference type="NCBI Taxonomy" id="1433469"/>
    <lineage>
        <taxon>Eukaryota</taxon>
        <taxon>Fungi</taxon>
        <taxon>Fungi incertae sedis</taxon>
        <taxon>Mucoromycota</taxon>
        <taxon>Glomeromycotina</taxon>
        <taxon>Glomeromycetes</taxon>
        <taxon>Diversisporales</taxon>
        <taxon>Gigasporaceae</taxon>
        <taxon>Cetraspora</taxon>
    </lineage>
</organism>
<dbReference type="Proteomes" id="UP000789759">
    <property type="component" value="Unassembled WGS sequence"/>
</dbReference>
<name>A0A9N9ET00_9GLOM</name>
<dbReference type="Gene3D" id="1.10.510.10">
    <property type="entry name" value="Transferase(Phosphotransferase) domain 1"/>
    <property type="match status" value="1"/>
</dbReference>
<reference evidence="1" key="1">
    <citation type="submission" date="2021-06" db="EMBL/GenBank/DDBJ databases">
        <authorList>
            <person name="Kallberg Y."/>
            <person name="Tangrot J."/>
            <person name="Rosling A."/>
        </authorList>
    </citation>
    <scope>NUCLEOTIDE SEQUENCE</scope>
    <source>
        <strain evidence="1">FL966</strain>
    </source>
</reference>
<dbReference type="SUPFAM" id="SSF56112">
    <property type="entry name" value="Protein kinase-like (PK-like)"/>
    <property type="match status" value="1"/>
</dbReference>
<sequence>MLNENQIYEGDNNSKEFLNEIIEKLCISGLPAFHDFSDNIQLSRVIVFNGIRPSIPANVPNLVAELIIKCWNAQPDKRPTSREIYEALNKWNSEISSNKSTEIVTQIRKANEMLKDNMSTTLSYIDTFSDEIYFDPLEIVNLDESQDEQIIINLEEKHAKENSQSLIIVDPFEISNDYNNVVEKNQLIQNQKLAQFDINKQFDCLNKSNMHELAKV</sequence>
<dbReference type="OrthoDB" id="2396740at2759"/>
<gene>
    <name evidence="1" type="ORF">CPELLU_LOCUS11465</name>
</gene>
<evidence type="ECO:0000313" key="2">
    <source>
        <dbReference type="Proteomes" id="UP000789759"/>
    </source>
</evidence>
<keyword evidence="2" id="KW-1185">Reference proteome</keyword>
<proteinExistence type="predicted"/>
<accession>A0A9N9ET00</accession>
<protein>
    <submittedName>
        <fullName evidence="1">13330_t:CDS:1</fullName>
    </submittedName>
</protein>